<feature type="region of interest" description="Disordered" evidence="1">
    <location>
        <begin position="596"/>
        <end position="618"/>
    </location>
</feature>
<dbReference type="GO" id="GO:0005634">
    <property type="term" value="C:nucleus"/>
    <property type="evidence" value="ECO:0007669"/>
    <property type="project" value="InterPro"/>
</dbReference>
<sequence>MTGVSGSLGAQLSALHALLTEADHGHGSVEAHNLVADIAQICLRHTADRDVAYCCSVLFQESTGITAFLRKAVTLDQYQPAKVEALSFLLAFMEKVGKKIQPHAVEVKEVCMAVFSRDRLSRVKCATFPVLKKVLQLTIHSQLGEELRVSDMVDRMFLELTKKSQTTATVKSGALSLLGVISEVYPELMVQKDSPDRLLKVYISTLKEQMESRTRKPEMAVIAGCLEGLTHFLVNFTQSVEEGSAHSKDIYTFTRRAVSPQVEMARYDVPKAALWLLAKHAAQFNEYLMNDYEDMYRKLYQWSQHSNRDVKQAGYAALESFLKQIAAMLVSRHEKGNNKADLAVFKFFIREFRSIIDTTEAGTREMSIAVRGYGFFAAPCKMFLSESDVKFMFSEMMQRSEQLYFGTTDSLEDKVHHLPSFLEALASIVQHLDQLSDMFVTSLERLVVVLFENFPRLGKKMHLICQKAILKVLLALVPKGATLRTFLSRIVYQALIRTCSHPNVIEGVTAEDEDLTAAPAEEGGEQQTQQPVKRFSYKDYLQLWGNLLDGSRLKELSQWGVAVADRQAMHRMLYDELVTSVLKVIDKLDLTTSKQAELGSEEPTLDDPSSQDGVTSDPIAGLQAAKPRDFVVFINVVDFCRDLLPHHHPEYFQRWVYTVGHALILHSTRLPLVSGFYKLLSVCMTICTKVKYFKDLDTKVLSPSEESMDVEGRDRSSEGQACFTLFRKFVKEVLVRLKQYKDDLLASCLMLVLSLPHQIVQSEISALVPALQTTFRLGLSYLPLAHAGLDALERWLVNLPRSALEPHFPHILPYLDSYLRTADHGSGGSGDGFQTVSLTAASSTRGKRKIPVKLLKAAAEGNQAQESDLVKARLRIVRFLGSLGGHTNACLVTGLTAEDLAKRAVAWDTQTHLKFAVPFMDMKPTVCLDPFLPRICELATTSSDRQTKVAACELLHSLVLYMVGQGAQQPGETQAKNPMTRLYKKVFPVLMQLACDVEQVARQLFDPLTMQLIHWLTNNRKYESEETVVLLDAIMEGLVHPTDTALRDFSSRCVREFLQWSIKQTSPKQLEKSPINIKSLLKRLYSLALHPNPFNRLGAALGFNSIYRDFREEESQVDMFTFEILVTFVESLALAHHDEKSLGTQTQCAAVLTHLDRIVTTKAGLLNKHSKVRRVPRGFDRENPPTLSDLVTWLLHECGRPQTECRHRCMLLVCSFLPLLPGKPSPQAWMKERLKEAGPDFFVTRFEGGGGKAGHKSGIKKHPTISTLDSTFTVRTAVSWFDLLLAALDSYCWVFGQRLLSPSDLLSGSGKKPSQLFSALEFFLTRLALSDVDAAALCFRAGRQGALFTPRETEEYNYGKCTVVVRIMDFFTVLLGVYPQEACKVVPDAVWKSPLFDMVVTAALEPTALGFNMGDVEIMEKLPQETRQLLVLMCRSLPSQQGALLKSQVAAKLARRSSQDLFSHLPEVSAGAADLDHVRLTLLVSGYQQLHAAGLLLPALGTPSGKSLAGELVSAVFRSMVTRKDGHPTAASLPPSFHRLAGGVLELACQLNPQGHDLLDCVMNKTPLMTGGGKKSSTFQGMVFFSTFKWCICQQLIQTCAESVPILLEQLAAEPVWVGSILHGLLDHLAKDKTLRKKEGASLCDTLLQSWPKLAPWWEAGALQDSKSTALTLLRKILIIDSQVSRDPAHPAFRPVFSMYLDMLTDSRSSLPFKSQVLDLLPFFTVLPQTQLAELKARLDRMVADNFPLKSAEFPAGSSKYNDYIGAVTKLLSALELSSSLTLLELLISVMCREAKHVMEDDIQTSLSRFIKGMGADSQKPALDIPYGIFRREGSFPNEIRRSALERVCLPMLRLVHPAALTEFFTDHIREIMDIIGTPQTKSGESSLQTQLTNKLCCFELLETMYSRLPKEEVNAPTSRIVGAYKGEEIKVGNELTTAITKFGHAAKSEDLRGETGLLDLRREFHCAAYNALIAIISCTQTDMKFYTAFLFQENAAKGQFLLDNLVDTNRLYQFDAEFSAPVSRKKQFVSIRQEVRGQDSPEAGTSRYMQSYLAGSSLSEDISQFDFTSGTQVKRSQTFSTTQDRHSQSSQGSSGLQTRQKQDSSVNIHGDFLEMEMDELNQHECMSTMSAVLQHMARNNITPQVQQGAAPKEMPPWMSCLNKKLGGSSTHKNVKLFLAKLVINNEEVFRPYARFWLSPLMEMVVRGEASGEGINYFIVDLLVTMLSWAAVAVPEDSSIGSALTSRLLQFLMSNTFHNHLIIKLKTSYFQVLFLTGLLDGPCPDQPTAPVPDVQRLPQ</sequence>
<dbReference type="OrthoDB" id="431717at2759"/>
<dbReference type="PANTHER" id="PTHR11139:SF68">
    <property type="entry name" value="DNA-DEPENDENT PROTEIN KINASE CATALYTIC SUBUNIT"/>
    <property type="match status" value="1"/>
</dbReference>
<dbReference type="Pfam" id="PF20500">
    <property type="entry name" value="DNA-PKcs_N"/>
    <property type="match status" value="1"/>
</dbReference>
<dbReference type="GO" id="GO:0008630">
    <property type="term" value="P:intrinsic apoptotic signaling pathway in response to DNA damage"/>
    <property type="evidence" value="ECO:0007669"/>
    <property type="project" value="TreeGrafter"/>
</dbReference>
<feature type="domain" description="DNA-dependent protein kinase catalytic subunit CC3" evidence="2">
    <location>
        <begin position="1838"/>
        <end position="2243"/>
    </location>
</feature>
<dbReference type="EMBL" id="OV696694">
    <property type="protein sequence ID" value="CAH1273080.1"/>
    <property type="molecule type" value="Genomic_DNA"/>
</dbReference>
<dbReference type="Pfam" id="PF08163">
    <property type="entry name" value="DNAPKcs_CC3"/>
    <property type="match status" value="1"/>
</dbReference>
<dbReference type="GO" id="GO:0004674">
    <property type="term" value="F:protein serine/threonine kinase activity"/>
    <property type="evidence" value="ECO:0007669"/>
    <property type="project" value="TreeGrafter"/>
</dbReference>
<organism evidence="3 4">
    <name type="scientific">Branchiostoma lanceolatum</name>
    <name type="common">Common lancelet</name>
    <name type="synonym">Amphioxus lanceolatum</name>
    <dbReference type="NCBI Taxonomy" id="7740"/>
    <lineage>
        <taxon>Eukaryota</taxon>
        <taxon>Metazoa</taxon>
        <taxon>Chordata</taxon>
        <taxon>Cephalochordata</taxon>
        <taxon>Leptocardii</taxon>
        <taxon>Amphioxiformes</taxon>
        <taxon>Branchiostomatidae</taxon>
        <taxon>Branchiostoma</taxon>
    </lineage>
</organism>
<dbReference type="SMART" id="SM01344">
    <property type="entry name" value="NUC194"/>
    <property type="match status" value="1"/>
</dbReference>
<dbReference type="Gene3D" id="1.25.10.10">
    <property type="entry name" value="Leucine-rich Repeat Variant"/>
    <property type="match status" value="1"/>
</dbReference>
<dbReference type="InterPro" id="IPR050517">
    <property type="entry name" value="DDR_Repair_Kinase"/>
</dbReference>
<dbReference type="EMBL" id="OV696694">
    <property type="protein sequence ID" value="CAH1273081.1"/>
    <property type="molecule type" value="Genomic_DNA"/>
</dbReference>
<dbReference type="Pfam" id="PF20502">
    <property type="entry name" value="DNAPKcs_CC1-2"/>
    <property type="match status" value="1"/>
</dbReference>
<protein>
    <submittedName>
        <fullName evidence="3">PRKDC protein</fullName>
    </submittedName>
</protein>
<evidence type="ECO:0000313" key="4">
    <source>
        <dbReference type="Proteomes" id="UP000838412"/>
    </source>
</evidence>
<keyword evidence="4" id="KW-1185">Reference proteome</keyword>
<reference evidence="3" key="1">
    <citation type="submission" date="2022-01" db="EMBL/GenBank/DDBJ databases">
        <authorList>
            <person name="Braso-Vives M."/>
        </authorList>
    </citation>
    <scope>NUCLEOTIDE SEQUENCE</scope>
</reference>
<evidence type="ECO:0000313" key="3">
    <source>
        <dbReference type="EMBL" id="CAH1273080.1"/>
    </source>
</evidence>
<dbReference type="Proteomes" id="UP000838412">
    <property type="component" value="Chromosome 9"/>
</dbReference>
<gene>
    <name evidence="3" type="primary">PRKDC</name>
    <name evidence="3" type="ORF">BLAG_LOCUS24529</name>
</gene>
<evidence type="ECO:0000256" key="1">
    <source>
        <dbReference type="SAM" id="MobiDB-lite"/>
    </source>
</evidence>
<accession>A0A8K0AE63</accession>
<dbReference type="InterPro" id="IPR046804">
    <property type="entry name" value="DNA-PKcs_N"/>
</dbReference>
<dbReference type="PANTHER" id="PTHR11139">
    <property type="entry name" value="ATAXIA TELANGIECTASIA MUTATED ATM -RELATED"/>
    <property type="match status" value="1"/>
</dbReference>
<dbReference type="InterPro" id="IPR012582">
    <property type="entry name" value="DNAPKcs_CC3"/>
</dbReference>
<dbReference type="SUPFAM" id="SSF48371">
    <property type="entry name" value="ARM repeat"/>
    <property type="match status" value="2"/>
</dbReference>
<feature type="region of interest" description="Disordered" evidence="1">
    <location>
        <begin position="2077"/>
        <end position="2105"/>
    </location>
</feature>
<dbReference type="InterPro" id="IPR016024">
    <property type="entry name" value="ARM-type_fold"/>
</dbReference>
<proteinExistence type="predicted"/>
<dbReference type="InterPro" id="IPR011989">
    <property type="entry name" value="ARM-like"/>
</dbReference>
<dbReference type="GO" id="GO:0006303">
    <property type="term" value="P:double-strand break repair via nonhomologous end joining"/>
    <property type="evidence" value="ECO:0007669"/>
    <property type="project" value="InterPro"/>
</dbReference>
<evidence type="ECO:0000259" key="2">
    <source>
        <dbReference type="SMART" id="SM01344"/>
    </source>
</evidence>
<name>A0A8K0AE63_BRALA</name>
<dbReference type="InterPro" id="IPR046803">
    <property type="entry name" value="DNAPKcs_CC1-2"/>
</dbReference>
<dbReference type="GO" id="GO:0000723">
    <property type="term" value="P:telomere maintenance"/>
    <property type="evidence" value="ECO:0007669"/>
    <property type="project" value="TreeGrafter"/>
</dbReference>